<dbReference type="SUPFAM" id="SSF46955">
    <property type="entry name" value="Putative DNA-binding domain"/>
    <property type="match status" value="1"/>
</dbReference>
<dbReference type="AlphaFoldDB" id="A0A0F9DLM0"/>
<evidence type="ECO:0000259" key="3">
    <source>
        <dbReference type="PROSITE" id="PS50937"/>
    </source>
</evidence>
<proteinExistence type="predicted"/>
<dbReference type="Pfam" id="PF09278">
    <property type="entry name" value="MerR-DNA-bind"/>
    <property type="match status" value="1"/>
</dbReference>
<dbReference type="InterPro" id="IPR009061">
    <property type="entry name" value="DNA-bd_dom_put_sf"/>
</dbReference>
<evidence type="ECO:0000313" key="4">
    <source>
        <dbReference type="EMBL" id="KKL18581.1"/>
    </source>
</evidence>
<dbReference type="InterPro" id="IPR015358">
    <property type="entry name" value="Tscrpt_reg_MerR_DNA-bd"/>
</dbReference>
<dbReference type="EMBL" id="LAZR01038813">
    <property type="protein sequence ID" value="KKL18581.1"/>
    <property type="molecule type" value="Genomic_DNA"/>
</dbReference>
<evidence type="ECO:0000256" key="2">
    <source>
        <dbReference type="ARBA" id="ARBA00023163"/>
    </source>
</evidence>
<reference evidence="4" key="1">
    <citation type="journal article" date="2015" name="Nature">
        <title>Complex archaea that bridge the gap between prokaryotes and eukaryotes.</title>
        <authorList>
            <person name="Spang A."/>
            <person name="Saw J.H."/>
            <person name="Jorgensen S.L."/>
            <person name="Zaremba-Niedzwiedzka K."/>
            <person name="Martijn J."/>
            <person name="Lind A.E."/>
            <person name="van Eijk R."/>
            <person name="Schleper C."/>
            <person name="Guy L."/>
            <person name="Ettema T.J."/>
        </authorList>
    </citation>
    <scope>NUCLEOTIDE SEQUENCE</scope>
</reference>
<feature type="non-terminal residue" evidence="4">
    <location>
        <position position="1"/>
    </location>
</feature>
<keyword evidence="2" id="KW-0804">Transcription</keyword>
<dbReference type="GO" id="GO:0003677">
    <property type="term" value="F:DNA binding"/>
    <property type="evidence" value="ECO:0007669"/>
    <property type="project" value="InterPro"/>
</dbReference>
<dbReference type="GO" id="GO:0006355">
    <property type="term" value="P:regulation of DNA-templated transcription"/>
    <property type="evidence" value="ECO:0007669"/>
    <property type="project" value="InterPro"/>
</dbReference>
<gene>
    <name evidence="4" type="ORF">LCGC14_2474080</name>
</gene>
<sequence length="78" mass="8802">ILKAKELGLKLEDIKEIMDIHNRGEVPCPCTTKFLNNKISEIDEKVNDLSALKIKLTKLLKPTRSKTTQGTICPIIEK</sequence>
<dbReference type="PROSITE" id="PS50937">
    <property type="entry name" value="HTH_MERR_2"/>
    <property type="match status" value="1"/>
</dbReference>
<name>A0A0F9DLM0_9ZZZZ</name>
<dbReference type="Gene3D" id="1.10.1660.10">
    <property type="match status" value="1"/>
</dbReference>
<accession>A0A0F9DLM0</accession>
<organism evidence="4">
    <name type="scientific">marine sediment metagenome</name>
    <dbReference type="NCBI Taxonomy" id="412755"/>
    <lineage>
        <taxon>unclassified sequences</taxon>
        <taxon>metagenomes</taxon>
        <taxon>ecological metagenomes</taxon>
    </lineage>
</organism>
<feature type="domain" description="HTH merR-type" evidence="3">
    <location>
        <begin position="1"/>
        <end position="20"/>
    </location>
</feature>
<dbReference type="InterPro" id="IPR000551">
    <property type="entry name" value="MerR-type_HTH_dom"/>
</dbReference>
<keyword evidence="1" id="KW-0805">Transcription regulation</keyword>
<comment type="caution">
    <text evidence="4">The sequence shown here is derived from an EMBL/GenBank/DDBJ whole genome shotgun (WGS) entry which is preliminary data.</text>
</comment>
<protein>
    <recommendedName>
        <fullName evidence="3">HTH merR-type domain-containing protein</fullName>
    </recommendedName>
</protein>
<evidence type="ECO:0000256" key="1">
    <source>
        <dbReference type="ARBA" id="ARBA00023015"/>
    </source>
</evidence>